<evidence type="ECO:0000256" key="1">
    <source>
        <dbReference type="SAM" id="Coils"/>
    </source>
</evidence>
<dbReference type="AlphaFoldDB" id="A0A660SGW4"/>
<dbReference type="InterPro" id="IPR036390">
    <property type="entry name" value="WH_DNA-bd_sf"/>
</dbReference>
<feature type="coiled-coil region" evidence="1">
    <location>
        <begin position="84"/>
        <end position="111"/>
    </location>
</feature>
<feature type="domain" description="Transcription regulator TrmB N-terminal" evidence="2">
    <location>
        <begin position="19"/>
        <end position="84"/>
    </location>
</feature>
<dbReference type="Proteomes" id="UP000268469">
    <property type="component" value="Unassembled WGS sequence"/>
</dbReference>
<dbReference type="EMBL" id="QNBE01000061">
    <property type="protein sequence ID" value="RKX69893.1"/>
    <property type="molecule type" value="Genomic_DNA"/>
</dbReference>
<dbReference type="InterPro" id="IPR002831">
    <property type="entry name" value="Tscrpt_reg_TrmB_N"/>
</dbReference>
<dbReference type="CDD" id="cd00090">
    <property type="entry name" value="HTH_ARSR"/>
    <property type="match status" value="1"/>
</dbReference>
<dbReference type="Pfam" id="PF01978">
    <property type="entry name" value="TrmB"/>
    <property type="match status" value="1"/>
</dbReference>
<dbReference type="InterPro" id="IPR011991">
    <property type="entry name" value="ArsR-like_HTH"/>
</dbReference>
<dbReference type="SUPFAM" id="SSF46785">
    <property type="entry name" value="Winged helix' DNA-binding domain"/>
    <property type="match status" value="1"/>
</dbReference>
<keyword evidence="1" id="KW-0175">Coiled coil</keyword>
<name>A0A660SGW4_UNCW3</name>
<reference evidence="3 4" key="1">
    <citation type="submission" date="2018-06" db="EMBL/GenBank/DDBJ databases">
        <title>Extensive metabolic versatility and redundancy in microbially diverse, dynamic hydrothermal sediments.</title>
        <authorList>
            <person name="Dombrowski N."/>
            <person name="Teske A."/>
            <person name="Baker B.J."/>
        </authorList>
    </citation>
    <scope>NUCLEOTIDE SEQUENCE [LARGE SCALE GENOMIC DNA]</scope>
    <source>
        <strain evidence="3">B36_G15</strain>
    </source>
</reference>
<dbReference type="PANTHER" id="PTHR34293:SF1">
    <property type="entry name" value="HTH-TYPE TRANSCRIPTIONAL REGULATOR TRMBL2"/>
    <property type="match status" value="1"/>
</dbReference>
<evidence type="ECO:0000259" key="2">
    <source>
        <dbReference type="Pfam" id="PF01978"/>
    </source>
</evidence>
<dbReference type="Gene3D" id="1.10.10.10">
    <property type="entry name" value="Winged helix-like DNA-binding domain superfamily/Winged helix DNA-binding domain"/>
    <property type="match status" value="1"/>
</dbReference>
<dbReference type="InterPro" id="IPR036388">
    <property type="entry name" value="WH-like_DNA-bd_sf"/>
</dbReference>
<protein>
    <recommendedName>
        <fullName evidence="2">Transcription regulator TrmB N-terminal domain-containing protein</fullName>
    </recommendedName>
</protein>
<evidence type="ECO:0000313" key="3">
    <source>
        <dbReference type="EMBL" id="RKX69893.1"/>
    </source>
</evidence>
<sequence>MLLRKVVSKMGKEVEGLVDIGFTVNEAKIYLALLSKNSLTASEISEIARVPRPKVYGILAKLAKMGVCSTNLGKVKRYSIVDPKIGLERMLKHHEDELARKKELISNLSRSLSRIYHRNKEKTDPLEYIEVIKDRYRIIARFNELVNKARFQTLVFSRPPYSFKSDDEVKAQLEVESEVLKKGVECWSIYEIPEGSKEKKWLFRQIDFAVKAGEKARVVKRLPLKMAIFDERIVMITLEDPILKRPSITTLCIQHESLARTLKIVFDKLWEEGKDYHVLLK</sequence>
<gene>
    <name evidence="3" type="ORF">DRP53_06760</name>
</gene>
<organism evidence="3 4">
    <name type="scientific">candidate division WOR-3 bacterium</name>
    <dbReference type="NCBI Taxonomy" id="2052148"/>
    <lineage>
        <taxon>Bacteria</taxon>
        <taxon>Bacteria division WOR-3</taxon>
    </lineage>
</organism>
<dbReference type="InterPro" id="IPR051797">
    <property type="entry name" value="TrmB-like"/>
</dbReference>
<proteinExistence type="predicted"/>
<dbReference type="PANTHER" id="PTHR34293">
    <property type="entry name" value="HTH-TYPE TRANSCRIPTIONAL REGULATOR TRMBL2"/>
    <property type="match status" value="1"/>
</dbReference>
<accession>A0A660SGW4</accession>
<evidence type="ECO:0000313" key="4">
    <source>
        <dbReference type="Proteomes" id="UP000268469"/>
    </source>
</evidence>
<comment type="caution">
    <text evidence="3">The sequence shown here is derived from an EMBL/GenBank/DDBJ whole genome shotgun (WGS) entry which is preliminary data.</text>
</comment>